<dbReference type="Proteomes" id="UP000749740">
    <property type="component" value="Unassembled WGS sequence"/>
</dbReference>
<organism evidence="2 3">
    <name type="scientific">Rhizobium lentis</name>
    <dbReference type="NCBI Taxonomy" id="1138194"/>
    <lineage>
        <taxon>Bacteria</taxon>
        <taxon>Pseudomonadati</taxon>
        <taxon>Pseudomonadota</taxon>
        <taxon>Alphaproteobacteria</taxon>
        <taxon>Hyphomicrobiales</taxon>
        <taxon>Rhizobiaceae</taxon>
        <taxon>Rhizobium/Agrobacterium group</taxon>
        <taxon>Rhizobium</taxon>
    </lineage>
</organism>
<dbReference type="RefSeq" id="WP_221133774.1">
    <property type="nucleotide sequence ID" value="NZ_JABDYA010000007.1"/>
</dbReference>
<name>A0A9Q3MEL8_9HYPH</name>
<sequence length="291" mass="33462">MLSGKPTYSIKSGPPAMAWVEYSQLVTRDWTALLDQGDVASEATFQSFLETHPCMVPGGQSMSGPSGHSAYPAALIAQPRLPGFMERIPDFLWIATDSLHIYPVLIEIESPSKKMFTRGGQPTADFTQAQTQLTHWKRWFSQPANHQIFKEHFCDFGHAKWRTLLPQYVLIYGRRSEIEARPELNSIRAHLSRTDEYYMTFDRLHPIRDHDQYMTTRVSNGRLEAISVPPTLELGPLLAHYRSHIFGKELAVRTSPYLSNERREFVAVRFKYWDDWAKNGERGMTNLGDRE</sequence>
<feature type="domain" description="Shedu protein SduA C-terminal" evidence="1">
    <location>
        <begin position="41"/>
        <end position="204"/>
    </location>
</feature>
<reference evidence="2" key="1">
    <citation type="submission" date="2020-04" db="EMBL/GenBank/DDBJ databases">
        <title>Global-level population genomics: horizontal gene transfer, symbiosis and evolution in Rhizobia.</title>
        <authorList>
            <person name="Gai Y."/>
        </authorList>
    </citation>
    <scope>NUCLEOTIDE SEQUENCE</scope>
    <source>
        <strain evidence="2">BLR57</strain>
    </source>
</reference>
<protein>
    <submittedName>
        <fullName evidence="2">DUF4263 domain-containing protein</fullName>
    </submittedName>
</protein>
<dbReference type="EMBL" id="JABDYC010000005">
    <property type="protein sequence ID" value="MBX5024474.1"/>
    <property type="molecule type" value="Genomic_DNA"/>
</dbReference>
<evidence type="ECO:0000259" key="1">
    <source>
        <dbReference type="Pfam" id="PF14082"/>
    </source>
</evidence>
<evidence type="ECO:0000313" key="3">
    <source>
        <dbReference type="Proteomes" id="UP000749740"/>
    </source>
</evidence>
<evidence type="ECO:0000313" key="2">
    <source>
        <dbReference type="EMBL" id="MBX5024474.1"/>
    </source>
</evidence>
<comment type="caution">
    <text evidence="2">The sequence shown here is derived from an EMBL/GenBank/DDBJ whole genome shotgun (WGS) entry which is preliminary data.</text>
</comment>
<gene>
    <name evidence="2" type="ORF">HJB63_18080</name>
</gene>
<dbReference type="Pfam" id="PF14082">
    <property type="entry name" value="SduA_C"/>
    <property type="match status" value="1"/>
</dbReference>
<dbReference type="InterPro" id="IPR025359">
    <property type="entry name" value="SduA_C"/>
</dbReference>
<accession>A0A9Q3MEL8</accession>
<proteinExistence type="predicted"/>
<dbReference type="AlphaFoldDB" id="A0A9Q3MEL8"/>